<dbReference type="Proteomes" id="UP000095192">
    <property type="component" value="Unassembled WGS sequence"/>
</dbReference>
<comment type="caution">
    <text evidence="4">The sequence shown here is derived from an EMBL/GenBank/DDBJ whole genome shotgun (WGS) entry which is preliminary data.</text>
</comment>
<feature type="signal peptide" evidence="3">
    <location>
        <begin position="1"/>
        <end position="26"/>
    </location>
</feature>
<dbReference type="VEuPathDB" id="ToxoDB:LOC34620996"/>
<evidence type="ECO:0000256" key="1">
    <source>
        <dbReference type="SAM" id="Coils"/>
    </source>
</evidence>
<protein>
    <submittedName>
        <fullName evidence="4">Uncharacterized protein</fullName>
    </submittedName>
</protein>
<organism evidence="4 5">
    <name type="scientific">Cyclospora cayetanensis</name>
    <dbReference type="NCBI Taxonomy" id="88456"/>
    <lineage>
        <taxon>Eukaryota</taxon>
        <taxon>Sar</taxon>
        <taxon>Alveolata</taxon>
        <taxon>Apicomplexa</taxon>
        <taxon>Conoidasida</taxon>
        <taxon>Coccidia</taxon>
        <taxon>Eucoccidiorida</taxon>
        <taxon>Eimeriorina</taxon>
        <taxon>Eimeriidae</taxon>
        <taxon>Cyclospora</taxon>
    </lineage>
</organism>
<accession>A0A1D3D098</accession>
<keyword evidence="5" id="KW-1185">Reference proteome</keyword>
<dbReference type="GO" id="GO:0005829">
    <property type="term" value="C:cytosol"/>
    <property type="evidence" value="ECO:0007669"/>
    <property type="project" value="TreeGrafter"/>
</dbReference>
<dbReference type="EMBL" id="JROU02001292">
    <property type="protein sequence ID" value="OEH76872.1"/>
    <property type="molecule type" value="Genomic_DNA"/>
</dbReference>
<evidence type="ECO:0000313" key="5">
    <source>
        <dbReference type="Proteomes" id="UP000095192"/>
    </source>
</evidence>
<evidence type="ECO:0000256" key="3">
    <source>
        <dbReference type="SAM" id="SignalP"/>
    </source>
</evidence>
<evidence type="ECO:0000256" key="2">
    <source>
        <dbReference type="SAM" id="MobiDB-lite"/>
    </source>
</evidence>
<feature type="region of interest" description="Disordered" evidence="2">
    <location>
        <begin position="445"/>
        <end position="469"/>
    </location>
</feature>
<dbReference type="PANTHER" id="PTHR43198">
    <property type="entry name" value="BIFUNCTIONAL TH2 PROTEIN"/>
    <property type="match status" value="1"/>
</dbReference>
<evidence type="ECO:0000313" key="4">
    <source>
        <dbReference type="EMBL" id="OEH76872.1"/>
    </source>
</evidence>
<dbReference type="VEuPathDB" id="ToxoDB:cyc_04466"/>
<feature type="coiled-coil region" evidence="1">
    <location>
        <begin position="244"/>
        <end position="278"/>
    </location>
</feature>
<keyword evidence="3" id="KW-0732">Signal</keyword>
<keyword evidence="1" id="KW-0175">Coiled coil</keyword>
<dbReference type="SUPFAM" id="SSF56784">
    <property type="entry name" value="HAD-like"/>
    <property type="match status" value="1"/>
</dbReference>
<proteinExistence type="predicted"/>
<gene>
    <name evidence="4" type="ORF">cyc_04466</name>
</gene>
<reference evidence="4 5" key="1">
    <citation type="journal article" date="2016" name="BMC Genomics">
        <title>Comparative genomics reveals Cyclospora cayetanensis possesses coccidia-like metabolism and invasion components but unique surface antigens.</title>
        <authorList>
            <person name="Liu S."/>
            <person name="Wang L."/>
            <person name="Zheng H."/>
            <person name="Xu Z."/>
            <person name="Roellig D.M."/>
            <person name="Li N."/>
            <person name="Frace M.A."/>
            <person name="Tang K."/>
            <person name="Arrowood M.J."/>
            <person name="Moss D.M."/>
            <person name="Zhang L."/>
            <person name="Feng Y."/>
            <person name="Xiao L."/>
        </authorList>
    </citation>
    <scope>NUCLEOTIDE SEQUENCE [LARGE SCALE GENOMIC DNA]</scope>
    <source>
        <strain evidence="4 5">CHN_HEN01</strain>
    </source>
</reference>
<dbReference type="InterPro" id="IPR050967">
    <property type="entry name" value="Thiamine_Salvage_TenA"/>
</dbReference>
<feature type="region of interest" description="Disordered" evidence="2">
    <location>
        <begin position="69"/>
        <end position="111"/>
    </location>
</feature>
<dbReference type="PANTHER" id="PTHR43198:SF2">
    <property type="entry name" value="SI:CH1073-67J19.1-RELATED"/>
    <property type="match status" value="1"/>
</dbReference>
<name>A0A1D3D098_9EIME</name>
<sequence>MVKAANALVLALILKFHASCIGLANADVVGVGPNEVAFLHQAHEYPSHPQEGAPLWTAKVGVAHAGRGDSPLVGVNRSSPAVQTPPEDLMASLESHSPPEGASSLPESSFARPSDCAKGECHPLAAAKSVSQTTLGELRGIWPHILLVAVDIDGTVILGKLPQEISRDSFDPHNVLFSATFPPPPGTAIPPCGDSTEALLKASRTLGREGDPEGFAAAEKAALKAYSEGYKAVLSSYPSLAAGLPLQEAEMHQLLDELDAYERRMASTENTRKILKGLHFRDIDRFANSAESLLQVHRPAAPETILQLMAKGIPVAFISLAWSRRLVFQALRRILRNALRKAAPATAISAPFNYVAFADATDLLAQQSVPKDLAASTMAMLAAEGDDLLPDMPLLAVDANELQFDADGVSTGELIQRVVAFSDKRRALLERRAWAFITRKELQQRRSAHHRTAPADGDGETGSANVPLNPKEATPQLTVFIGDSDGDMAGFLSADIPISLGVLSIKADSVQFLPLKQLLRCLEKGGHPEAPSEAPVGVPSSTTLHLLGECAALKTEKAGRSGKPKVIFEAESWQEIYALFFGKWPSEESLIESPPS</sequence>
<feature type="chain" id="PRO_5008914061" evidence="3">
    <location>
        <begin position="27"/>
        <end position="596"/>
    </location>
</feature>
<dbReference type="InterPro" id="IPR023214">
    <property type="entry name" value="HAD_sf"/>
</dbReference>
<dbReference type="InParanoid" id="A0A1D3D098"/>
<dbReference type="AlphaFoldDB" id="A0A1D3D098"/>
<dbReference type="InterPro" id="IPR036412">
    <property type="entry name" value="HAD-like_sf"/>
</dbReference>
<dbReference type="Gene3D" id="3.40.50.1000">
    <property type="entry name" value="HAD superfamily/HAD-like"/>
    <property type="match status" value="1"/>
</dbReference>